<dbReference type="PANTHER" id="PTHR45138">
    <property type="entry name" value="REGULATORY COMPONENTS OF SENSORY TRANSDUCTION SYSTEM"/>
    <property type="match status" value="1"/>
</dbReference>
<proteinExistence type="predicted"/>
<dbReference type="InterPro" id="IPR043128">
    <property type="entry name" value="Rev_trsase/Diguanyl_cyclase"/>
</dbReference>
<evidence type="ECO:0000256" key="1">
    <source>
        <dbReference type="ARBA" id="ARBA00012528"/>
    </source>
</evidence>
<dbReference type="Gene3D" id="3.30.70.270">
    <property type="match status" value="1"/>
</dbReference>
<dbReference type="PANTHER" id="PTHR45138:SF9">
    <property type="entry name" value="DIGUANYLATE CYCLASE DGCM-RELATED"/>
    <property type="match status" value="1"/>
</dbReference>
<dbReference type="EMBL" id="JALJYF010000003">
    <property type="protein sequence ID" value="MCP1728617.1"/>
    <property type="molecule type" value="Genomic_DNA"/>
</dbReference>
<feature type="region of interest" description="Disordered" evidence="4">
    <location>
        <begin position="233"/>
        <end position="257"/>
    </location>
</feature>
<gene>
    <name evidence="6" type="ORF">J2T60_002631</name>
</gene>
<evidence type="ECO:0000256" key="2">
    <source>
        <dbReference type="ARBA" id="ARBA00034247"/>
    </source>
</evidence>
<protein>
    <recommendedName>
        <fullName evidence="1">diguanylate cyclase</fullName>
        <ecNumber evidence="1">2.7.7.65</ecNumber>
    </recommendedName>
</protein>
<dbReference type="InterPro" id="IPR029787">
    <property type="entry name" value="Nucleotide_cyclase"/>
</dbReference>
<dbReference type="Proteomes" id="UP001523550">
    <property type="component" value="Unassembled WGS sequence"/>
</dbReference>
<keyword evidence="7" id="KW-1185">Reference proteome</keyword>
<name>A0ABT1GFB1_9GAMM</name>
<evidence type="ECO:0000259" key="5">
    <source>
        <dbReference type="PROSITE" id="PS50887"/>
    </source>
</evidence>
<organism evidence="6 7">
    <name type="scientific">Natronospira proteinivora</name>
    <dbReference type="NCBI Taxonomy" id="1807133"/>
    <lineage>
        <taxon>Bacteria</taxon>
        <taxon>Pseudomonadati</taxon>
        <taxon>Pseudomonadota</taxon>
        <taxon>Gammaproteobacteria</taxon>
        <taxon>Natronospirales</taxon>
        <taxon>Natronospiraceae</taxon>
        <taxon>Natronospira</taxon>
    </lineage>
</organism>
<keyword evidence="3" id="KW-0175">Coiled coil</keyword>
<comment type="catalytic activity">
    <reaction evidence="2">
        <text>2 GTP = 3',3'-c-di-GMP + 2 diphosphate</text>
        <dbReference type="Rhea" id="RHEA:24898"/>
        <dbReference type="ChEBI" id="CHEBI:33019"/>
        <dbReference type="ChEBI" id="CHEBI:37565"/>
        <dbReference type="ChEBI" id="CHEBI:58805"/>
        <dbReference type="EC" id="2.7.7.65"/>
    </reaction>
</comment>
<feature type="coiled-coil region" evidence="3">
    <location>
        <begin position="406"/>
        <end position="440"/>
    </location>
</feature>
<evidence type="ECO:0000256" key="3">
    <source>
        <dbReference type="SAM" id="Coils"/>
    </source>
</evidence>
<dbReference type="NCBIfam" id="TIGR00254">
    <property type="entry name" value="GGDEF"/>
    <property type="match status" value="1"/>
</dbReference>
<evidence type="ECO:0000313" key="7">
    <source>
        <dbReference type="Proteomes" id="UP001523550"/>
    </source>
</evidence>
<dbReference type="InterPro" id="IPR000160">
    <property type="entry name" value="GGDEF_dom"/>
</dbReference>
<dbReference type="EC" id="2.7.7.65" evidence="1"/>
<dbReference type="RefSeq" id="WP_253451191.1">
    <property type="nucleotide sequence ID" value="NZ_JALJYF010000003.1"/>
</dbReference>
<dbReference type="PROSITE" id="PS50887">
    <property type="entry name" value="GGDEF"/>
    <property type="match status" value="1"/>
</dbReference>
<comment type="caution">
    <text evidence="6">The sequence shown here is derived from an EMBL/GenBank/DDBJ whole genome shotgun (WGS) entry which is preliminary data.</text>
</comment>
<sequence length="611" mass="68536">MSEETAGGSWKSRYETALQKMSEEAGAAEQLEARLRAAISRLAVLGLGGDRELDRRLEKLREAIHLESASDDVLKLVDGVSARVRLLAEEDISQQPVQGDDAYRRFLTNLLLLLRQTAPDDARVFSLLSRVRGAGQHDLPALSMAVENLVTQKLSSAERKSNENGLFGKLFGGGGDSPEDKGNQAMQLLLERLHQHRAREQQHAFDDLKRRLKHEGSRALIPVAAEVAELLERETRPQPSSPASNEPGKRAAEFPLPGGKPLSQVVLALRLPDEFADTADALVRQADEVFSDPKRLTGWLAELTGVIRHFRTQLEQERKGLHHFLEKTLSRLAELDGHFDAEDEERRRAAEKAHGLDQQLDSELSRLRHSLSDGQDMSQLQQQITRHVDSLGKGIRLRRQLDDDRERAMERRLREMRERVADLEKESDQLRDSLRTASRRSVLDPLTRLPNRRAWNERVAYEWARQQRRSRPLSLIICALDDISLINDRLGPEAGDVAIADFAEKLAASTQPGDFVARLEGVEFALLLPDVDSDDALEAARLLSERLTGGDFVYEDIPFSLSGVFGLAEFGEQDSPEAVVRRARQVLHEARLEGAVYRLAPLPVPEQEKHG</sequence>
<dbReference type="SMART" id="SM00267">
    <property type="entry name" value="GGDEF"/>
    <property type="match status" value="1"/>
</dbReference>
<reference evidence="6 7" key="1">
    <citation type="submission" date="2022-03" db="EMBL/GenBank/DDBJ databases">
        <title>Genomic Encyclopedia of Type Strains, Phase III (KMG-III): the genomes of soil and plant-associated and newly described type strains.</title>
        <authorList>
            <person name="Whitman W."/>
        </authorList>
    </citation>
    <scope>NUCLEOTIDE SEQUENCE [LARGE SCALE GENOMIC DNA]</scope>
    <source>
        <strain evidence="6 7">BSker1</strain>
    </source>
</reference>
<dbReference type="CDD" id="cd01949">
    <property type="entry name" value="GGDEF"/>
    <property type="match status" value="1"/>
</dbReference>
<evidence type="ECO:0000256" key="4">
    <source>
        <dbReference type="SAM" id="MobiDB-lite"/>
    </source>
</evidence>
<dbReference type="Pfam" id="PF00990">
    <property type="entry name" value="GGDEF"/>
    <property type="match status" value="1"/>
</dbReference>
<dbReference type="InterPro" id="IPR050469">
    <property type="entry name" value="Diguanylate_Cyclase"/>
</dbReference>
<feature type="domain" description="GGDEF" evidence="5">
    <location>
        <begin position="471"/>
        <end position="603"/>
    </location>
</feature>
<dbReference type="SUPFAM" id="SSF55073">
    <property type="entry name" value="Nucleotide cyclase"/>
    <property type="match status" value="1"/>
</dbReference>
<evidence type="ECO:0000313" key="6">
    <source>
        <dbReference type="EMBL" id="MCP1728617.1"/>
    </source>
</evidence>
<accession>A0ABT1GFB1</accession>